<evidence type="ECO:0000313" key="2">
    <source>
        <dbReference type="Proteomes" id="UP000282196"/>
    </source>
</evidence>
<proteinExistence type="predicted"/>
<name>A0A388TK88_9BACT</name>
<reference evidence="1 2" key="1">
    <citation type="journal article" date="2019" name="ISME J.">
        <title>Genome analyses of uncultured TG2/ZB3 bacteria in 'Margulisbacteria' specifically attached to ectosymbiotic spirochetes of protists in the termite gut.</title>
        <authorList>
            <person name="Utami Y.D."/>
            <person name="Kuwahara H."/>
            <person name="Igai K."/>
            <person name="Murakami T."/>
            <person name="Sugaya K."/>
            <person name="Morikawa T."/>
            <person name="Nagura Y."/>
            <person name="Yuki M."/>
            <person name="Deevong P."/>
            <person name="Inoue T."/>
            <person name="Kihara K."/>
            <person name="Lo N."/>
            <person name="Yamada A."/>
            <person name="Ohkuma M."/>
            <person name="Hongoh Y."/>
        </authorList>
    </citation>
    <scope>NUCLEOTIDE SEQUENCE [LARGE SCALE GENOMIC DNA]</scope>
    <source>
        <strain evidence="1">RsDinE6-01</strain>
    </source>
</reference>
<sequence>MARIKRFDLHPYRARVLEALGLVAQEVTSARYEGYSALKIIHGCGKIKDELPEFLDGMVKAACPGEKFELFDKQGQTVLALCPDLAKDPDYGRHNSGITVVVL</sequence>
<dbReference type="EMBL" id="BGZP01000002">
    <property type="protein sequence ID" value="GBR77476.1"/>
    <property type="molecule type" value="Genomic_DNA"/>
</dbReference>
<accession>A0A388TK88</accession>
<dbReference type="AlphaFoldDB" id="A0A388TK88"/>
<protein>
    <submittedName>
        <fullName evidence="1">Smr domain-containing protein</fullName>
    </submittedName>
</protein>
<keyword evidence="2" id="KW-1185">Reference proteome</keyword>
<organism evidence="1 2">
    <name type="scientific">Candidatus Termititenax dinenymphae</name>
    <dbReference type="NCBI Taxonomy" id="2218523"/>
    <lineage>
        <taxon>Bacteria</taxon>
        <taxon>Bacillati</taxon>
        <taxon>Candidatus Margulisiibacteriota</taxon>
        <taxon>Candidatus Termititenacia</taxon>
        <taxon>Candidatus Termititenacales</taxon>
        <taxon>Candidatus Termititenacaceae</taxon>
        <taxon>Candidatus Termititenax</taxon>
    </lineage>
</organism>
<evidence type="ECO:0000313" key="1">
    <source>
        <dbReference type="EMBL" id="GBR77476.1"/>
    </source>
</evidence>
<gene>
    <name evidence="1" type="ORF">RDn1_135</name>
</gene>
<comment type="caution">
    <text evidence="1">The sequence shown here is derived from an EMBL/GenBank/DDBJ whole genome shotgun (WGS) entry which is preliminary data.</text>
</comment>
<dbReference type="Proteomes" id="UP000282196">
    <property type="component" value="Unassembled WGS sequence"/>
</dbReference>